<dbReference type="AlphaFoldDB" id="A0A8K0DUH6"/>
<name>A0A8K0DUH6_9ROSA</name>
<dbReference type="InterPro" id="IPR055411">
    <property type="entry name" value="LRR_FXL15/At3g58940/PEG3-like"/>
</dbReference>
<dbReference type="Gene3D" id="3.80.10.10">
    <property type="entry name" value="Ribonuclease Inhibitor"/>
    <property type="match status" value="1"/>
</dbReference>
<evidence type="ECO:0000313" key="3">
    <source>
        <dbReference type="Proteomes" id="UP000796880"/>
    </source>
</evidence>
<dbReference type="InterPro" id="IPR032675">
    <property type="entry name" value="LRR_dom_sf"/>
</dbReference>
<feature type="domain" description="F-box" evidence="1">
    <location>
        <begin position="6"/>
        <end position="40"/>
    </location>
</feature>
<dbReference type="Pfam" id="PF24758">
    <property type="entry name" value="LRR_At5g56370"/>
    <property type="match status" value="1"/>
</dbReference>
<dbReference type="Proteomes" id="UP000796880">
    <property type="component" value="Unassembled WGS sequence"/>
</dbReference>
<dbReference type="InterPro" id="IPR036047">
    <property type="entry name" value="F-box-like_dom_sf"/>
</dbReference>
<dbReference type="OrthoDB" id="1163307at2759"/>
<keyword evidence="3" id="KW-1185">Reference proteome</keyword>
<proteinExistence type="predicted"/>
<accession>A0A8K0DUH6</accession>
<dbReference type="SMART" id="SM00256">
    <property type="entry name" value="FBOX"/>
    <property type="match status" value="1"/>
</dbReference>
<dbReference type="PANTHER" id="PTHR31639">
    <property type="entry name" value="F-BOX PROTEIN-LIKE"/>
    <property type="match status" value="1"/>
</dbReference>
<dbReference type="CDD" id="cd22160">
    <property type="entry name" value="F-box_AtFBL13-like"/>
    <property type="match status" value="1"/>
</dbReference>
<evidence type="ECO:0000313" key="2">
    <source>
        <dbReference type="EMBL" id="KAF3434299.1"/>
    </source>
</evidence>
<dbReference type="PANTHER" id="PTHR31639:SF42">
    <property type="entry name" value="OS02G0160200 PROTEIN"/>
    <property type="match status" value="1"/>
</dbReference>
<dbReference type="SUPFAM" id="SSF52047">
    <property type="entry name" value="RNI-like"/>
    <property type="match status" value="1"/>
</dbReference>
<dbReference type="InterPro" id="IPR053781">
    <property type="entry name" value="F-box_AtFBL13-like"/>
</dbReference>
<protein>
    <recommendedName>
        <fullName evidence="1">F-box domain-containing protein</fullName>
    </recommendedName>
</protein>
<sequence length="454" mass="52561">MANDVKDRISNLPSEVIHHILSFVPMDDIVRMSCLSKHWRFMWICIPVLNFEEFADDCFIRIAEDSELWSIIDMFNLRGIQQQTFVKFVDKILDKRRKASSDEELNVTRFKLYLDHLYGFGVRAAQIDNWLNSALEMRVKELNLCIKPYFRRPLDRIYRFPQSALNNARSVTVLKFEGIRLKTNFPISLPSLTTLSVINVILDDKTFQNLISGCPNIKDLLLSGYKEHEEGAYGGSLSCVNLTVCVALRSLSLHDSDFTNQWLEHLTFGLPYLRDLLWIPVMVQKFKHPQPKPEIILLFGDGPDEYESYEMKVALNTPNLVYFDFRGDMSFRFSINSANLLEANLIVWSDYGVRSMYFNLLSLLSNLNCSCSTTVRLHVNCEEAVLIPKCIREMCFSPLPDLKHLKVKIHKDEDFSTKSELREALRWNFTFQSLVTTNEEASCTKPFAVPKEAF</sequence>
<dbReference type="PROSITE" id="PS50181">
    <property type="entry name" value="FBOX"/>
    <property type="match status" value="1"/>
</dbReference>
<evidence type="ECO:0000259" key="1">
    <source>
        <dbReference type="PROSITE" id="PS50181"/>
    </source>
</evidence>
<dbReference type="InterPro" id="IPR001810">
    <property type="entry name" value="F-box_dom"/>
</dbReference>
<dbReference type="SUPFAM" id="SSF81383">
    <property type="entry name" value="F-box domain"/>
    <property type="match status" value="1"/>
</dbReference>
<dbReference type="EMBL" id="VOIH02000011">
    <property type="protein sequence ID" value="KAF3434299.1"/>
    <property type="molecule type" value="Genomic_DNA"/>
</dbReference>
<dbReference type="Pfam" id="PF00646">
    <property type="entry name" value="F-box"/>
    <property type="match status" value="1"/>
</dbReference>
<gene>
    <name evidence="2" type="ORF">FNV43_RR25402</name>
</gene>
<comment type="caution">
    <text evidence="2">The sequence shown here is derived from an EMBL/GenBank/DDBJ whole genome shotgun (WGS) entry which is preliminary data.</text>
</comment>
<organism evidence="2 3">
    <name type="scientific">Rhamnella rubrinervis</name>
    <dbReference type="NCBI Taxonomy" id="2594499"/>
    <lineage>
        <taxon>Eukaryota</taxon>
        <taxon>Viridiplantae</taxon>
        <taxon>Streptophyta</taxon>
        <taxon>Embryophyta</taxon>
        <taxon>Tracheophyta</taxon>
        <taxon>Spermatophyta</taxon>
        <taxon>Magnoliopsida</taxon>
        <taxon>eudicotyledons</taxon>
        <taxon>Gunneridae</taxon>
        <taxon>Pentapetalae</taxon>
        <taxon>rosids</taxon>
        <taxon>fabids</taxon>
        <taxon>Rosales</taxon>
        <taxon>Rhamnaceae</taxon>
        <taxon>rhamnoid group</taxon>
        <taxon>Rhamneae</taxon>
        <taxon>Rhamnella</taxon>
    </lineage>
</organism>
<reference evidence="2" key="1">
    <citation type="submission" date="2020-03" db="EMBL/GenBank/DDBJ databases">
        <title>A high-quality chromosome-level genome assembly of a woody plant with both climbing and erect habits, Rhamnella rubrinervis.</title>
        <authorList>
            <person name="Lu Z."/>
            <person name="Yang Y."/>
            <person name="Zhu X."/>
            <person name="Sun Y."/>
        </authorList>
    </citation>
    <scope>NUCLEOTIDE SEQUENCE</scope>
    <source>
        <strain evidence="2">BYM</strain>
        <tissue evidence="2">Leaf</tissue>
    </source>
</reference>
<dbReference type="Gene3D" id="1.20.1280.50">
    <property type="match status" value="1"/>
</dbReference>